<dbReference type="Pfam" id="PF01258">
    <property type="entry name" value="zf-dskA_traR"/>
    <property type="match status" value="1"/>
</dbReference>
<evidence type="ECO:0000256" key="2">
    <source>
        <dbReference type="ARBA" id="ARBA00022771"/>
    </source>
</evidence>
<dbReference type="PANTHER" id="PTHR33823">
    <property type="entry name" value="RNA POLYMERASE-BINDING TRANSCRIPTION FACTOR DKSA-RELATED"/>
    <property type="match status" value="1"/>
</dbReference>
<protein>
    <submittedName>
        <fullName evidence="6">Molecular chaperone DnaK</fullName>
    </submittedName>
</protein>
<dbReference type="EMBL" id="BMGJ01000007">
    <property type="protein sequence ID" value="GGD65488.1"/>
    <property type="molecule type" value="Genomic_DNA"/>
</dbReference>
<evidence type="ECO:0000256" key="4">
    <source>
        <dbReference type="PROSITE-ProRule" id="PRU00510"/>
    </source>
</evidence>
<sequence>MTGQQLEQCKQKLLQMRAELAARQAASSEVGDTGTVVLDQQSVGRLSRIDAMQSQQMALESQRRRELVAKQVEAALKRIEEDDYGYCLECDEEIDPRRLLFNPVVTCCIDCADK</sequence>
<dbReference type="Gene3D" id="1.20.120.910">
    <property type="entry name" value="DksA, coiled-coil domain"/>
    <property type="match status" value="1"/>
</dbReference>
<evidence type="ECO:0000313" key="6">
    <source>
        <dbReference type="EMBL" id="GGD65488.1"/>
    </source>
</evidence>
<accession>A0ABQ1RC22</accession>
<comment type="caution">
    <text evidence="6">The sequence shown here is derived from an EMBL/GenBank/DDBJ whole genome shotgun (WGS) entry which is preliminary data.</text>
</comment>
<dbReference type="PROSITE" id="PS51128">
    <property type="entry name" value="ZF_DKSA_2"/>
    <property type="match status" value="1"/>
</dbReference>
<evidence type="ECO:0000256" key="1">
    <source>
        <dbReference type="ARBA" id="ARBA00022723"/>
    </source>
</evidence>
<proteinExistence type="predicted"/>
<feature type="zinc finger region" description="dksA C4-type" evidence="4">
    <location>
        <begin position="87"/>
        <end position="111"/>
    </location>
</feature>
<feature type="domain" description="Zinc finger DksA/TraR C4-type" evidence="5">
    <location>
        <begin position="83"/>
        <end position="114"/>
    </location>
</feature>
<dbReference type="SUPFAM" id="SSF57716">
    <property type="entry name" value="Glucocorticoid receptor-like (DNA-binding domain)"/>
    <property type="match status" value="1"/>
</dbReference>
<dbReference type="Proteomes" id="UP000614272">
    <property type="component" value="Unassembled WGS sequence"/>
</dbReference>
<evidence type="ECO:0000256" key="3">
    <source>
        <dbReference type="ARBA" id="ARBA00022833"/>
    </source>
</evidence>
<reference evidence="7" key="1">
    <citation type="journal article" date="2019" name="Int. J. Syst. Evol. Microbiol.">
        <title>The Global Catalogue of Microorganisms (GCM) 10K type strain sequencing project: providing services to taxonomists for standard genome sequencing and annotation.</title>
        <authorList>
            <consortium name="The Broad Institute Genomics Platform"/>
            <consortium name="The Broad Institute Genome Sequencing Center for Infectious Disease"/>
            <person name="Wu L."/>
            <person name="Ma J."/>
        </authorList>
    </citation>
    <scope>NUCLEOTIDE SEQUENCE [LARGE SCALE GENOMIC DNA]</scope>
    <source>
        <strain evidence="7">CGMCC 1.12923</strain>
    </source>
</reference>
<organism evidence="6 7">
    <name type="scientific">Lacimicrobium alkaliphilum</name>
    <dbReference type="NCBI Taxonomy" id="1526571"/>
    <lineage>
        <taxon>Bacteria</taxon>
        <taxon>Pseudomonadati</taxon>
        <taxon>Pseudomonadota</taxon>
        <taxon>Gammaproteobacteria</taxon>
        <taxon>Alteromonadales</taxon>
        <taxon>Alteromonadaceae</taxon>
        <taxon>Lacimicrobium</taxon>
    </lineage>
</organism>
<keyword evidence="3" id="KW-0862">Zinc</keyword>
<keyword evidence="7" id="KW-1185">Reference proteome</keyword>
<evidence type="ECO:0000259" key="5">
    <source>
        <dbReference type="Pfam" id="PF01258"/>
    </source>
</evidence>
<evidence type="ECO:0000313" key="7">
    <source>
        <dbReference type="Proteomes" id="UP000614272"/>
    </source>
</evidence>
<gene>
    <name evidence="6" type="ORF">GCM10011357_20950</name>
</gene>
<keyword evidence="2" id="KW-0863">Zinc-finger</keyword>
<dbReference type="InterPro" id="IPR000962">
    <property type="entry name" value="Znf_DskA_TraR"/>
</dbReference>
<dbReference type="PANTHER" id="PTHR33823:SF4">
    <property type="entry name" value="GENERAL STRESS PROTEIN 16O"/>
    <property type="match status" value="1"/>
</dbReference>
<keyword evidence="1" id="KW-0479">Metal-binding</keyword>
<name>A0ABQ1RC22_9ALTE</name>